<dbReference type="EMBL" id="BANX01000005">
    <property type="protein sequence ID" value="GAC66907.1"/>
    <property type="molecule type" value="Genomic_DNA"/>
</dbReference>
<dbReference type="GO" id="GO:0003677">
    <property type="term" value="F:DNA binding"/>
    <property type="evidence" value="ECO:0007669"/>
    <property type="project" value="UniProtKB-UniRule"/>
</dbReference>
<reference evidence="4 5" key="1">
    <citation type="submission" date="2013-01" db="EMBL/GenBank/DDBJ databases">
        <title>Whole genome shotgun sequence of Gordonia soli NBRC 108243.</title>
        <authorList>
            <person name="Isaki-Nakamura S."/>
            <person name="Hosoyama A."/>
            <person name="Tsuchikane K."/>
            <person name="Ando Y."/>
            <person name="Baba S."/>
            <person name="Ohji S."/>
            <person name="Hamada M."/>
            <person name="Tamura T."/>
            <person name="Yamazoe A."/>
            <person name="Yamazaki S."/>
            <person name="Fujita N."/>
        </authorList>
    </citation>
    <scope>NUCLEOTIDE SEQUENCE [LARGE SCALE GENOMIC DNA]</scope>
    <source>
        <strain evidence="4 5">NBRC 108243</strain>
    </source>
</reference>
<evidence type="ECO:0000256" key="1">
    <source>
        <dbReference type="ARBA" id="ARBA00023125"/>
    </source>
</evidence>
<gene>
    <name evidence="4" type="ORF">GS4_05_01160</name>
</gene>
<dbReference type="InterPro" id="IPR001647">
    <property type="entry name" value="HTH_TetR"/>
</dbReference>
<dbReference type="RefSeq" id="WP_007617581.1">
    <property type="nucleotide sequence ID" value="NZ_BANX01000005.1"/>
</dbReference>
<name>M0QHM9_9ACTN</name>
<organism evidence="4 5">
    <name type="scientific">Gordonia soli NBRC 108243</name>
    <dbReference type="NCBI Taxonomy" id="1223545"/>
    <lineage>
        <taxon>Bacteria</taxon>
        <taxon>Bacillati</taxon>
        <taxon>Actinomycetota</taxon>
        <taxon>Actinomycetes</taxon>
        <taxon>Mycobacteriales</taxon>
        <taxon>Gordoniaceae</taxon>
        <taxon>Gordonia</taxon>
    </lineage>
</organism>
<feature type="DNA-binding region" description="H-T-H motif" evidence="2">
    <location>
        <begin position="33"/>
        <end position="52"/>
    </location>
</feature>
<dbReference type="AlphaFoldDB" id="M0QHM9"/>
<dbReference type="OrthoDB" id="3214072at2"/>
<dbReference type="Pfam" id="PF00440">
    <property type="entry name" value="TetR_N"/>
    <property type="match status" value="1"/>
</dbReference>
<proteinExistence type="predicted"/>
<keyword evidence="5" id="KW-1185">Reference proteome</keyword>
<evidence type="ECO:0000256" key="2">
    <source>
        <dbReference type="PROSITE-ProRule" id="PRU00335"/>
    </source>
</evidence>
<dbReference type="InterPro" id="IPR009057">
    <property type="entry name" value="Homeodomain-like_sf"/>
</dbReference>
<dbReference type="Proteomes" id="UP000011666">
    <property type="component" value="Unassembled WGS sequence"/>
</dbReference>
<accession>M0QHM9</accession>
<dbReference type="SUPFAM" id="SSF46689">
    <property type="entry name" value="Homeodomain-like"/>
    <property type="match status" value="1"/>
</dbReference>
<dbReference type="STRING" id="1223545.GS4_05_01160"/>
<feature type="domain" description="HTH tetR-type" evidence="3">
    <location>
        <begin position="10"/>
        <end position="70"/>
    </location>
</feature>
<sequence length="207" mass="22084">MAPPDERRRGRPRSVTADAILDAVESAGLDGFTVSGIASALGVRDGTIYNYFSSRQAIAMSAGTRALARLDLRSEHGDDWVDYLIGVNLELRRATAQMSGLSGYYLHGPYLPETLQVFDLQIDQVAGHLGLDVTDPAARDYAFILASFASTTTLNLLGAPTVPDDQVRAILRSILPALHSTLAGTPPTGVSWSALRSSLLKDSPTAD</sequence>
<dbReference type="eggNOG" id="ENOG50345ID">
    <property type="taxonomic scope" value="Bacteria"/>
</dbReference>
<protein>
    <recommendedName>
        <fullName evidence="3">HTH tetR-type domain-containing protein</fullName>
    </recommendedName>
</protein>
<comment type="caution">
    <text evidence="4">The sequence shown here is derived from an EMBL/GenBank/DDBJ whole genome shotgun (WGS) entry which is preliminary data.</text>
</comment>
<dbReference type="Gene3D" id="1.10.357.10">
    <property type="entry name" value="Tetracycline Repressor, domain 2"/>
    <property type="match status" value="1"/>
</dbReference>
<dbReference type="PROSITE" id="PS50977">
    <property type="entry name" value="HTH_TETR_2"/>
    <property type="match status" value="1"/>
</dbReference>
<evidence type="ECO:0000259" key="3">
    <source>
        <dbReference type="PROSITE" id="PS50977"/>
    </source>
</evidence>
<evidence type="ECO:0000313" key="4">
    <source>
        <dbReference type="EMBL" id="GAC66907.1"/>
    </source>
</evidence>
<keyword evidence="1 2" id="KW-0238">DNA-binding</keyword>
<evidence type="ECO:0000313" key="5">
    <source>
        <dbReference type="Proteomes" id="UP000011666"/>
    </source>
</evidence>